<dbReference type="NCBIfam" id="NF001756">
    <property type="entry name" value="PRK00484.1"/>
    <property type="match status" value="1"/>
</dbReference>
<keyword evidence="5" id="KW-0547">Nucleotide-binding</keyword>
<evidence type="ECO:0000256" key="1">
    <source>
        <dbReference type="ARBA" id="ARBA00008226"/>
    </source>
</evidence>
<dbReference type="AlphaFoldDB" id="A0A381Q1D7"/>
<feature type="non-terminal residue" evidence="11">
    <location>
        <position position="1"/>
    </location>
</feature>
<evidence type="ECO:0000256" key="5">
    <source>
        <dbReference type="ARBA" id="ARBA00022741"/>
    </source>
</evidence>
<dbReference type="PRINTS" id="PR00982">
    <property type="entry name" value="TRNASYNTHLYS"/>
</dbReference>
<dbReference type="InterPro" id="IPR002313">
    <property type="entry name" value="Lys-tRNA-ligase_II"/>
</dbReference>
<dbReference type="PANTHER" id="PTHR42918">
    <property type="entry name" value="LYSYL-TRNA SYNTHETASE"/>
    <property type="match status" value="1"/>
</dbReference>
<evidence type="ECO:0000256" key="9">
    <source>
        <dbReference type="ARBA" id="ARBA00048573"/>
    </source>
</evidence>
<feature type="domain" description="Aminoacyl-transfer RNA synthetases class-II family profile" evidence="10">
    <location>
        <begin position="181"/>
        <end position="495"/>
    </location>
</feature>
<proteinExistence type="inferred from homology"/>
<dbReference type="Gene3D" id="2.40.50.140">
    <property type="entry name" value="Nucleic acid-binding proteins"/>
    <property type="match status" value="1"/>
</dbReference>
<dbReference type="FunFam" id="2.40.50.140:FF:000024">
    <property type="entry name" value="Lysine--tRNA ligase"/>
    <property type="match status" value="1"/>
</dbReference>
<evidence type="ECO:0000256" key="8">
    <source>
        <dbReference type="ARBA" id="ARBA00023146"/>
    </source>
</evidence>
<dbReference type="GO" id="GO:0046872">
    <property type="term" value="F:metal ion binding"/>
    <property type="evidence" value="ECO:0007669"/>
    <property type="project" value="UniProtKB-KW"/>
</dbReference>
<dbReference type="NCBIfam" id="TIGR00499">
    <property type="entry name" value="lysS_bact"/>
    <property type="match status" value="1"/>
</dbReference>
<dbReference type="InterPro" id="IPR044136">
    <property type="entry name" value="Lys-tRNA-ligase_II_N"/>
</dbReference>
<organism evidence="11">
    <name type="scientific">marine metagenome</name>
    <dbReference type="NCBI Taxonomy" id="408172"/>
    <lineage>
        <taxon>unclassified sequences</taxon>
        <taxon>metagenomes</taxon>
        <taxon>ecological metagenomes</taxon>
    </lineage>
</organism>
<dbReference type="InterPro" id="IPR004365">
    <property type="entry name" value="NA-bd_OB_tRNA"/>
</dbReference>
<dbReference type="GO" id="GO:0006430">
    <property type="term" value="P:lysyl-tRNA aminoacylation"/>
    <property type="evidence" value="ECO:0007669"/>
    <property type="project" value="InterPro"/>
</dbReference>
<evidence type="ECO:0000256" key="2">
    <source>
        <dbReference type="ARBA" id="ARBA00013166"/>
    </source>
</evidence>
<reference evidence="11" key="1">
    <citation type="submission" date="2018-05" db="EMBL/GenBank/DDBJ databases">
        <authorList>
            <person name="Lanie J.A."/>
            <person name="Ng W.-L."/>
            <person name="Kazmierczak K.M."/>
            <person name="Andrzejewski T.M."/>
            <person name="Davidsen T.M."/>
            <person name="Wayne K.J."/>
            <person name="Tettelin H."/>
            <person name="Glass J.I."/>
            <person name="Rusch D."/>
            <person name="Podicherti R."/>
            <person name="Tsui H.-C.T."/>
            <person name="Winkler M.E."/>
        </authorList>
    </citation>
    <scope>NUCLEOTIDE SEQUENCE</scope>
</reference>
<dbReference type="InterPro" id="IPR045864">
    <property type="entry name" value="aa-tRNA-synth_II/BPL/LPL"/>
</dbReference>
<dbReference type="SUPFAM" id="SSF55681">
    <property type="entry name" value="Class II aaRS and biotin synthetases"/>
    <property type="match status" value="1"/>
</dbReference>
<protein>
    <recommendedName>
        <fullName evidence="2">lysine--tRNA ligase</fullName>
        <ecNumber evidence="2">6.1.1.6</ecNumber>
    </recommendedName>
</protein>
<dbReference type="GO" id="GO:0005524">
    <property type="term" value="F:ATP binding"/>
    <property type="evidence" value="ECO:0007669"/>
    <property type="project" value="UniProtKB-KW"/>
</dbReference>
<evidence type="ECO:0000256" key="6">
    <source>
        <dbReference type="ARBA" id="ARBA00022840"/>
    </source>
</evidence>
<dbReference type="Pfam" id="PF01336">
    <property type="entry name" value="tRNA_anti-codon"/>
    <property type="match status" value="1"/>
</dbReference>
<dbReference type="CDD" id="cd04322">
    <property type="entry name" value="LysRS_N"/>
    <property type="match status" value="1"/>
</dbReference>
<evidence type="ECO:0000313" key="11">
    <source>
        <dbReference type="EMBL" id="SUZ72099.1"/>
    </source>
</evidence>
<sequence length="499" mass="56779">VATDKEQSLKQIMDFRLEKLEKLRELGVNPYPYSFDASHHSKEILADFDKLADKPVSVAGRIVSLRKMGKASFFHVQDMKGKIQVYIKRDEVGEDNYEIFQVLDIGDIVGVSGQVFKTKTEEVTVNCGKLELLSKSIRPLPGAKEKDGEVYHAFKDKEQRYRHRYLDLIVNPEVKDDFIKRAKIITATRNFLDEAGFIEVETPVLQPLYGGASARPFSTRHHTLDQTLYLRIADELYLKRLIAGGFDGVYEISKVFRNEGMDRNHNPEFTMLEFYKAYVDYNFLTDFVESLIRAAAEAINVSTIDVSGQSVDLSKPFLRAGYMDLLKDAVGEDLTDATEKDLSAICKKRKIPLEKDAHLGRMYEVLMRELVEPNLIKPIFVTDYPKVISPLAKIRRDGNESIVERFELFVGGGELANAFSELNDPLDQRRRFEAQVQLRERGDEEAQTLDEDYLQSVEIGMPPTGGVGLGIDRLTMLLIGKTNIKDVIFFPAMRPQDDE</sequence>
<dbReference type="Gene3D" id="3.30.930.10">
    <property type="entry name" value="Bira Bifunctional Protein, Domain 2"/>
    <property type="match status" value="1"/>
</dbReference>
<dbReference type="InterPro" id="IPR018149">
    <property type="entry name" value="Lys-tRNA-synth_II_C"/>
</dbReference>
<dbReference type="SUPFAM" id="SSF50249">
    <property type="entry name" value="Nucleic acid-binding proteins"/>
    <property type="match status" value="1"/>
</dbReference>
<dbReference type="InterPro" id="IPR006195">
    <property type="entry name" value="aa-tRNA-synth_II"/>
</dbReference>
<evidence type="ECO:0000256" key="3">
    <source>
        <dbReference type="ARBA" id="ARBA00022598"/>
    </source>
</evidence>
<keyword evidence="8" id="KW-0030">Aminoacyl-tRNA synthetase</keyword>
<dbReference type="HAMAP" id="MF_00252">
    <property type="entry name" value="Lys_tRNA_synth_class2"/>
    <property type="match status" value="1"/>
</dbReference>
<dbReference type="EC" id="6.1.1.6" evidence="2"/>
<dbReference type="CDD" id="cd00775">
    <property type="entry name" value="LysRS_core"/>
    <property type="match status" value="1"/>
</dbReference>
<gene>
    <name evidence="11" type="ORF">METZ01_LOCUS24953</name>
</gene>
<keyword evidence="6" id="KW-0067">ATP-binding</keyword>
<comment type="similarity">
    <text evidence="1">Belongs to the class-II aminoacyl-tRNA synthetase family.</text>
</comment>
<dbReference type="EMBL" id="UINC01001143">
    <property type="protein sequence ID" value="SUZ72099.1"/>
    <property type="molecule type" value="Genomic_DNA"/>
</dbReference>
<dbReference type="PROSITE" id="PS50862">
    <property type="entry name" value="AA_TRNA_LIGASE_II"/>
    <property type="match status" value="1"/>
</dbReference>
<evidence type="ECO:0000259" key="10">
    <source>
        <dbReference type="PROSITE" id="PS50862"/>
    </source>
</evidence>
<dbReference type="InterPro" id="IPR012340">
    <property type="entry name" value="NA-bd_OB-fold"/>
</dbReference>
<dbReference type="GO" id="GO:0005829">
    <property type="term" value="C:cytosol"/>
    <property type="evidence" value="ECO:0007669"/>
    <property type="project" value="TreeGrafter"/>
</dbReference>
<dbReference type="GO" id="GO:0004824">
    <property type="term" value="F:lysine-tRNA ligase activity"/>
    <property type="evidence" value="ECO:0007669"/>
    <property type="project" value="UniProtKB-EC"/>
</dbReference>
<dbReference type="PANTHER" id="PTHR42918:SF15">
    <property type="entry name" value="LYSINE--TRNA LIGASE, CHLOROPLASTIC_MITOCHONDRIAL"/>
    <property type="match status" value="1"/>
</dbReference>
<evidence type="ECO:0000256" key="7">
    <source>
        <dbReference type="ARBA" id="ARBA00022917"/>
    </source>
</evidence>
<accession>A0A381Q1D7</accession>
<keyword evidence="4" id="KW-0479">Metal-binding</keyword>
<name>A0A381Q1D7_9ZZZZ</name>
<keyword evidence="7" id="KW-0648">Protein biosynthesis</keyword>
<dbReference type="GO" id="GO:0000049">
    <property type="term" value="F:tRNA binding"/>
    <property type="evidence" value="ECO:0007669"/>
    <property type="project" value="TreeGrafter"/>
</dbReference>
<evidence type="ECO:0000256" key="4">
    <source>
        <dbReference type="ARBA" id="ARBA00022723"/>
    </source>
</evidence>
<dbReference type="InterPro" id="IPR004364">
    <property type="entry name" value="Aa-tRNA-synt_II"/>
</dbReference>
<keyword evidence="3" id="KW-0436">Ligase</keyword>
<comment type="catalytic activity">
    <reaction evidence="9">
        <text>tRNA(Lys) + L-lysine + ATP = L-lysyl-tRNA(Lys) + AMP + diphosphate</text>
        <dbReference type="Rhea" id="RHEA:20792"/>
        <dbReference type="Rhea" id="RHEA-COMP:9696"/>
        <dbReference type="Rhea" id="RHEA-COMP:9697"/>
        <dbReference type="ChEBI" id="CHEBI:30616"/>
        <dbReference type="ChEBI" id="CHEBI:32551"/>
        <dbReference type="ChEBI" id="CHEBI:33019"/>
        <dbReference type="ChEBI" id="CHEBI:78442"/>
        <dbReference type="ChEBI" id="CHEBI:78529"/>
        <dbReference type="ChEBI" id="CHEBI:456215"/>
        <dbReference type="EC" id="6.1.1.6"/>
    </reaction>
</comment>
<dbReference type="Pfam" id="PF00152">
    <property type="entry name" value="tRNA-synt_2"/>
    <property type="match status" value="1"/>
</dbReference>